<keyword evidence="1" id="KW-1133">Transmembrane helix</keyword>
<dbReference type="Proteomes" id="UP000235945">
    <property type="component" value="Unassembled WGS sequence"/>
</dbReference>
<keyword evidence="1" id="KW-0472">Membrane</keyword>
<feature type="transmembrane region" description="Helical" evidence="1">
    <location>
        <begin position="50"/>
        <end position="69"/>
    </location>
</feature>
<evidence type="ECO:0000313" key="5">
    <source>
        <dbReference type="Proteomes" id="UP000528608"/>
    </source>
</evidence>
<accession>A0A2N8NP14</accession>
<reference evidence="4" key="2">
    <citation type="submission" date="2015-07" db="EMBL/GenBank/DDBJ databases">
        <authorList>
            <person name="Graham D.E."/>
            <person name="Giannone R.J."/>
            <person name="Gulvik C.A."/>
            <person name="Hettich R.L."/>
            <person name="Klingeman D.M."/>
            <person name="Mahan K.M."/>
            <person name="Parry R.J."/>
            <person name="Spain J.C."/>
        </authorList>
    </citation>
    <scope>NUCLEOTIDE SEQUENCE [LARGE SCALE GENOMIC DNA]</scope>
    <source>
        <strain evidence="4">ATCC 27428</strain>
    </source>
</reference>
<dbReference type="OrthoDB" id="4221640at2"/>
<dbReference type="EMBL" id="LGUI01000012">
    <property type="protein sequence ID" value="PNE30497.1"/>
    <property type="molecule type" value="Genomic_DNA"/>
</dbReference>
<reference evidence="3" key="1">
    <citation type="submission" date="2015-07" db="EMBL/GenBank/DDBJ databases">
        <authorList>
            <person name="Noorani M."/>
        </authorList>
    </citation>
    <scope>NUCLEOTIDE SEQUENCE [LARGE SCALE GENOMIC DNA]</scope>
    <source>
        <strain evidence="3">ATCC 27428</strain>
    </source>
</reference>
<keyword evidence="4" id="KW-1185">Reference proteome</keyword>
<gene>
    <name evidence="3" type="ORF">AF335_30115</name>
    <name evidence="2" type="ORF">FHS36_000197</name>
</gene>
<evidence type="ECO:0000313" key="2">
    <source>
        <dbReference type="EMBL" id="MBB5116799.1"/>
    </source>
</evidence>
<dbReference type="RefSeq" id="WP_102921671.1">
    <property type="nucleotide sequence ID" value="NZ_JACHJF010000001.1"/>
</dbReference>
<sequence length="144" mass="15219">MANSRLRRAMKGVVVTAAATHVTYWVWTAARQWESDATAADPDGGFGAGFVEGALASACGILLMPLLLWAGMRLLRERDNYALVALGSSTWLVLAGKVVEHHADRMTAELSFTGFALLGGLLSLIRPDSGKPARRGPGAGRTAP</sequence>
<comment type="caution">
    <text evidence="3">The sequence shown here is derived from an EMBL/GenBank/DDBJ whole genome shotgun (WGS) entry which is preliminary data.</text>
</comment>
<organism evidence="3 4">
    <name type="scientific">Streptomyces eurocidicus</name>
    <name type="common">Streptoverticillium eurocidicus</name>
    <dbReference type="NCBI Taxonomy" id="66423"/>
    <lineage>
        <taxon>Bacteria</taxon>
        <taxon>Bacillati</taxon>
        <taxon>Actinomycetota</taxon>
        <taxon>Actinomycetes</taxon>
        <taxon>Kitasatosporales</taxon>
        <taxon>Streptomycetaceae</taxon>
        <taxon>Streptomyces</taxon>
    </lineage>
</organism>
<dbReference type="Proteomes" id="UP000528608">
    <property type="component" value="Unassembled WGS sequence"/>
</dbReference>
<dbReference type="AlphaFoldDB" id="A0A2N8NP14"/>
<evidence type="ECO:0000256" key="1">
    <source>
        <dbReference type="SAM" id="Phobius"/>
    </source>
</evidence>
<keyword evidence="1" id="KW-0812">Transmembrane</keyword>
<evidence type="ECO:0000313" key="3">
    <source>
        <dbReference type="EMBL" id="PNE30497.1"/>
    </source>
</evidence>
<protein>
    <submittedName>
        <fullName evidence="2">Putative membrane protein YfcA</fullName>
    </submittedName>
</protein>
<reference evidence="2 5" key="3">
    <citation type="submission" date="2020-08" db="EMBL/GenBank/DDBJ databases">
        <title>Genomic Encyclopedia of Type Strains, Phase III (KMG-III): the genomes of soil and plant-associated and newly described type strains.</title>
        <authorList>
            <person name="Whitman W."/>
        </authorList>
    </citation>
    <scope>NUCLEOTIDE SEQUENCE [LARGE SCALE GENOMIC DNA]</scope>
    <source>
        <strain evidence="2 5">CECT 3259</strain>
    </source>
</reference>
<name>A0A2N8NP14_STREU</name>
<feature type="transmembrane region" description="Helical" evidence="1">
    <location>
        <begin position="12"/>
        <end position="30"/>
    </location>
</feature>
<dbReference type="EMBL" id="JACHJF010000001">
    <property type="protein sequence ID" value="MBB5116799.1"/>
    <property type="molecule type" value="Genomic_DNA"/>
</dbReference>
<proteinExistence type="predicted"/>
<evidence type="ECO:0000313" key="4">
    <source>
        <dbReference type="Proteomes" id="UP000235945"/>
    </source>
</evidence>